<comment type="catalytic activity">
    <reaction evidence="5">
        <text>N(tele)-phospho-L-histidyl/O-phospho-L-threonyl-[pyruvate, phosphate dikinase] + phosphate + H(+) = N(tele)-phospho-L-histidyl/L-threonyl-[pyruvate, phosphate dikinase] + diphosphate</text>
        <dbReference type="Rhea" id="RHEA:43696"/>
        <dbReference type="Rhea" id="RHEA-COMP:10650"/>
        <dbReference type="Rhea" id="RHEA-COMP:10651"/>
        <dbReference type="ChEBI" id="CHEBI:15378"/>
        <dbReference type="ChEBI" id="CHEBI:30013"/>
        <dbReference type="ChEBI" id="CHEBI:33019"/>
        <dbReference type="ChEBI" id="CHEBI:43474"/>
        <dbReference type="ChEBI" id="CHEBI:61977"/>
        <dbReference type="ChEBI" id="CHEBI:83586"/>
        <dbReference type="EC" id="2.7.4.27"/>
    </reaction>
</comment>
<evidence type="ECO:0000256" key="5">
    <source>
        <dbReference type="HAMAP-Rule" id="MF_00921"/>
    </source>
</evidence>
<organism evidence="6 7">
    <name type="scientific">Apilactobacillus kunkeei DSM 12361 = ATCC 700308</name>
    <dbReference type="NCBI Taxonomy" id="1423768"/>
    <lineage>
        <taxon>Bacteria</taxon>
        <taxon>Bacillati</taxon>
        <taxon>Bacillota</taxon>
        <taxon>Bacilli</taxon>
        <taxon>Lactobacillales</taxon>
        <taxon>Lactobacillaceae</taxon>
        <taxon>Apilactobacillus</taxon>
    </lineage>
</organism>
<dbReference type="PANTHER" id="PTHR31756">
    <property type="entry name" value="PYRUVATE, PHOSPHATE DIKINASE REGULATORY PROTEIN 1, CHLOROPLASTIC"/>
    <property type="match status" value="1"/>
</dbReference>
<gene>
    <name evidence="6" type="ORF">FD43_GL000528</name>
</gene>
<reference evidence="6 7" key="1">
    <citation type="journal article" date="2015" name="Genome Announc.">
        <title>Expanding the biotechnology potential of lactobacilli through comparative genomics of 213 strains and associated genera.</title>
        <authorList>
            <person name="Sun Z."/>
            <person name="Harris H.M."/>
            <person name="McCann A."/>
            <person name="Guo C."/>
            <person name="Argimon S."/>
            <person name="Zhang W."/>
            <person name="Yang X."/>
            <person name="Jeffery I.B."/>
            <person name="Cooney J.C."/>
            <person name="Kagawa T.F."/>
            <person name="Liu W."/>
            <person name="Song Y."/>
            <person name="Salvetti E."/>
            <person name="Wrobel A."/>
            <person name="Rasinkangas P."/>
            <person name="Parkhill J."/>
            <person name="Rea M.C."/>
            <person name="O'Sullivan O."/>
            <person name="Ritari J."/>
            <person name="Douillard F.P."/>
            <person name="Paul Ross R."/>
            <person name="Yang R."/>
            <person name="Briner A.E."/>
            <person name="Felis G.E."/>
            <person name="de Vos W.M."/>
            <person name="Barrangou R."/>
            <person name="Klaenhammer T.R."/>
            <person name="Caufield P.W."/>
            <person name="Cui Y."/>
            <person name="Zhang H."/>
            <person name="O'Toole P.W."/>
        </authorList>
    </citation>
    <scope>NUCLEOTIDE SEQUENCE [LARGE SCALE GENOMIC DNA]</scope>
    <source>
        <strain evidence="6 7">DSM 12361</strain>
    </source>
</reference>
<comment type="caution">
    <text evidence="6">The sequence shown here is derived from an EMBL/GenBank/DDBJ whole genome shotgun (WGS) entry which is preliminary data.</text>
</comment>
<comment type="function">
    <text evidence="5">Bifunctional serine/threonine kinase and phosphorylase involved in the regulation of the pyruvate, phosphate dikinase (PPDK) by catalyzing its phosphorylation/dephosphorylation.</text>
</comment>
<evidence type="ECO:0000256" key="3">
    <source>
        <dbReference type="ARBA" id="ARBA00022741"/>
    </source>
</evidence>
<keyword evidence="2 5" id="KW-0808">Transferase</keyword>
<evidence type="ECO:0000256" key="4">
    <source>
        <dbReference type="ARBA" id="ARBA00022777"/>
    </source>
</evidence>
<dbReference type="GO" id="GO:0005524">
    <property type="term" value="F:ATP binding"/>
    <property type="evidence" value="ECO:0007669"/>
    <property type="project" value="InterPro"/>
</dbReference>
<protein>
    <recommendedName>
        <fullName evidence="5">Putative pyruvate, phosphate dikinase regulatory protein</fullName>
        <shortName evidence="5">PPDK regulatory protein</shortName>
        <ecNumber evidence="5">2.7.11.32</ecNumber>
        <ecNumber evidence="5">2.7.4.27</ecNumber>
    </recommendedName>
</protein>
<sequence>MILMKHINIFAISDSSGETAMQVAKTAGAQFESADISYERYPFITTESMLSGILKIAKQKEAVIFHTLVNADLSKLIEDFAMANNLQNVDCVQKPMKAISSQLGFNPERVSGLVHDLNDDYFKRIEAMEFSVENDDGSNPQNLTKADVVILGISRTSKTPLSLYLANKQVKVSNVPIGPTIQLPKEVFDVDPKKIIGLTSVTKDIQKIRKARMASYGIDEDTPYSNSKNIDEELEYANNLYHKLGCLIIDVHDKSIEETATVIMESLDLDSYQ</sequence>
<feature type="binding site" evidence="5">
    <location>
        <begin position="152"/>
        <end position="159"/>
    </location>
    <ligand>
        <name>ADP</name>
        <dbReference type="ChEBI" id="CHEBI:456216"/>
    </ligand>
</feature>
<dbReference type="InterPro" id="IPR026565">
    <property type="entry name" value="PPDK_reg"/>
</dbReference>
<evidence type="ECO:0000313" key="7">
    <source>
        <dbReference type="Proteomes" id="UP000051794"/>
    </source>
</evidence>
<dbReference type="GO" id="GO:0043531">
    <property type="term" value="F:ADP binding"/>
    <property type="evidence" value="ECO:0007669"/>
    <property type="project" value="UniProtKB-UniRule"/>
</dbReference>
<comment type="similarity">
    <text evidence="5">Belongs to the pyruvate, phosphate/water dikinase regulatory protein family. PDRP subfamily.</text>
</comment>
<dbReference type="HAMAP" id="MF_00921">
    <property type="entry name" value="PDRP"/>
    <property type="match status" value="1"/>
</dbReference>
<evidence type="ECO:0000256" key="1">
    <source>
        <dbReference type="ARBA" id="ARBA00022527"/>
    </source>
</evidence>
<keyword evidence="4 5" id="KW-0418">Kinase</keyword>
<dbReference type="GO" id="GO:0004674">
    <property type="term" value="F:protein serine/threonine kinase activity"/>
    <property type="evidence" value="ECO:0007669"/>
    <property type="project" value="UniProtKB-UniRule"/>
</dbReference>
<dbReference type="Pfam" id="PF03618">
    <property type="entry name" value="Kinase-PPPase"/>
    <property type="match status" value="1"/>
</dbReference>
<evidence type="ECO:0000256" key="2">
    <source>
        <dbReference type="ARBA" id="ARBA00022679"/>
    </source>
</evidence>
<dbReference type="EMBL" id="AZCK01000002">
    <property type="protein sequence ID" value="KRK24658.1"/>
    <property type="molecule type" value="Genomic_DNA"/>
</dbReference>
<dbReference type="InterPro" id="IPR005177">
    <property type="entry name" value="Kinase-pyrophosphorylase"/>
</dbReference>
<evidence type="ECO:0000313" key="6">
    <source>
        <dbReference type="EMBL" id="KRK24658.1"/>
    </source>
</evidence>
<dbReference type="GO" id="GO:0016776">
    <property type="term" value="F:phosphotransferase activity, phosphate group as acceptor"/>
    <property type="evidence" value="ECO:0007669"/>
    <property type="project" value="UniProtKB-UniRule"/>
</dbReference>
<accession>A0A0R1FZW6</accession>
<dbReference type="NCBIfam" id="NF003742">
    <property type="entry name" value="PRK05339.1"/>
    <property type="match status" value="1"/>
</dbReference>
<name>A0A0R1FZW6_9LACO</name>
<dbReference type="EC" id="2.7.4.27" evidence="5"/>
<keyword evidence="1 5" id="KW-0723">Serine/threonine-protein kinase</keyword>
<dbReference type="PANTHER" id="PTHR31756:SF3">
    <property type="entry name" value="PYRUVATE, PHOSPHATE DIKINASE REGULATORY PROTEIN 1, CHLOROPLASTIC"/>
    <property type="match status" value="1"/>
</dbReference>
<keyword evidence="3 5" id="KW-0547">Nucleotide-binding</keyword>
<proteinExistence type="inferred from homology"/>
<dbReference type="EC" id="2.7.11.32" evidence="5"/>
<comment type="catalytic activity">
    <reaction evidence="5">
        <text>N(tele)-phospho-L-histidyl/L-threonyl-[pyruvate, phosphate dikinase] + ADP = N(tele)-phospho-L-histidyl/O-phospho-L-threonyl-[pyruvate, phosphate dikinase] + AMP + H(+)</text>
        <dbReference type="Rhea" id="RHEA:43692"/>
        <dbReference type="Rhea" id="RHEA-COMP:10650"/>
        <dbReference type="Rhea" id="RHEA-COMP:10651"/>
        <dbReference type="ChEBI" id="CHEBI:15378"/>
        <dbReference type="ChEBI" id="CHEBI:30013"/>
        <dbReference type="ChEBI" id="CHEBI:61977"/>
        <dbReference type="ChEBI" id="CHEBI:83586"/>
        <dbReference type="ChEBI" id="CHEBI:456215"/>
        <dbReference type="ChEBI" id="CHEBI:456216"/>
        <dbReference type="EC" id="2.7.11.32"/>
    </reaction>
</comment>
<dbReference type="AlphaFoldDB" id="A0A0R1FZW6"/>
<dbReference type="Proteomes" id="UP000051794">
    <property type="component" value="Unassembled WGS sequence"/>
</dbReference>
<dbReference type="PATRIC" id="fig|1423768.4.peg.534"/>